<keyword evidence="1" id="KW-0732">Signal</keyword>
<dbReference type="NCBIfam" id="TIGR01904">
    <property type="entry name" value="GSu_C4xC__C2xCH"/>
    <property type="match status" value="3"/>
</dbReference>
<dbReference type="InterPro" id="IPR051829">
    <property type="entry name" value="Multiheme_Cytochr_ET"/>
</dbReference>
<dbReference type="Gene3D" id="3.90.10.10">
    <property type="entry name" value="Cytochrome C3"/>
    <property type="match status" value="1"/>
</dbReference>
<accession>A0ABN6VX46</accession>
<keyword evidence="3" id="KW-1185">Reference proteome</keyword>
<protein>
    <submittedName>
        <fullName evidence="2">Cytochrome c</fullName>
    </submittedName>
</protein>
<dbReference type="PANTHER" id="PTHR35038">
    <property type="entry name" value="DISSIMILATORY SULFITE REDUCTASE SIRA"/>
    <property type="match status" value="1"/>
</dbReference>
<dbReference type="CDD" id="cd08168">
    <property type="entry name" value="Cytochrom_C3"/>
    <property type="match status" value="1"/>
</dbReference>
<reference evidence="2 3" key="1">
    <citation type="submission" date="2022-12" db="EMBL/GenBank/DDBJ databases">
        <title>Polyphasic characterization of Geotalea uranireducens NIT-SL11 newly isolated from a complex of sewage sludge and microbially reduced graphene oxide.</title>
        <authorList>
            <person name="Xie L."/>
            <person name="Yoshida N."/>
            <person name="Meng L."/>
        </authorList>
    </citation>
    <scope>NUCLEOTIDE SEQUENCE [LARGE SCALE GENOMIC DNA]</scope>
    <source>
        <strain evidence="2 3">NIT-SL11</strain>
    </source>
</reference>
<evidence type="ECO:0000256" key="1">
    <source>
        <dbReference type="ARBA" id="ARBA00022729"/>
    </source>
</evidence>
<dbReference type="EMBL" id="AP027151">
    <property type="protein sequence ID" value="BDV43979.1"/>
    <property type="molecule type" value="Genomic_DNA"/>
</dbReference>
<sequence length="926" mass="96100">MVGTARAGIQCYACHGTMVSGDYRPQDSTFRNISTGGFPGNHRTHLSNAATGDSCTVCHGNNAYLPSHRNGSIDMAGNINSSPATGAYSRGTSFAQSSTPAWGTCANVNCHFEKTTPPWGSSAFTSPTDCNRCHEAPPATLDAGSHARHDTYYPGPANCGTCHADHLAEVKPFAHATSAGKRDLAVSLHDPHNVAAGTYSGSVNEYLPSQNNIYGTCSNTYCHSNGTSVATGSIPANTTVTWGTAGPLACNACHGTPPAYANGSPKANRHAAHAAYSCNKCHANTTADGTTISNPANHVNKSYDVAQGSGVSFSYVFNTAGGSCSAISCHGSTGAQWGSTSCLGCHSVAQGNRTAVAAQLGGGSHHIQGTLTDAACYQCHWEANSDGSINPLYHGGTAAPGSAVDLVIYGAGTRPTTYTPGTTAIQYHYTSSVNRAGVRNITSHCLGCHSDQNNATQPFGDGKTPKAYAWDGSSVASRYAQSGTTTWGKYTSASWPNTAKKKITKAFSAHGNAAANSRGWDTTSGVDGTITNSSGAVNIECFDCHNSHGSGVSGITSRYSSATGRNKGGILKDTLAGRGGYSVTYQPYTTGSVAGKNRLNPGGSLCLDCHLTAAAGTTPWGYGATFGASQAITGYWDVPAYKGYTTAGAERRYPYKRLHAVSGGHFGASSPLTGTPMSTINGLCTPCHDPHGVSPTLGAKQQYAVPLLKGTWLTSPYKEDVAPATNASGTIRTDFGKEGIKFQIDQNTFTADLRGGAVSNLAFSNISTAAGLCVGCHTRSSLTNGTNHTWKSKDRIHEAVKGWKTAGGAVKHNYTCSKCHSPHSNATLPRLMVTNCLDGKHKGRVANNPAAAITGDGSGDERGCYGMATSSPTCTTTYSYLFASGSGRIPGYYYGGDNSNYQISCHETDTGSGTDQGWNNVTPWSN</sequence>
<organism evidence="2 3">
    <name type="scientific">Geotalea uraniireducens</name>
    <dbReference type="NCBI Taxonomy" id="351604"/>
    <lineage>
        <taxon>Bacteria</taxon>
        <taxon>Pseudomonadati</taxon>
        <taxon>Thermodesulfobacteriota</taxon>
        <taxon>Desulfuromonadia</taxon>
        <taxon>Geobacterales</taxon>
        <taxon>Geobacteraceae</taxon>
        <taxon>Geotalea</taxon>
    </lineage>
</organism>
<dbReference type="Pfam" id="PF09698">
    <property type="entry name" value="GSu_C4xC__C2xCH"/>
    <property type="match status" value="1"/>
</dbReference>
<proteinExistence type="predicted"/>
<dbReference type="InterPro" id="IPR036280">
    <property type="entry name" value="Multihaem_cyt_sf"/>
</dbReference>
<gene>
    <name evidence="2" type="ORF">GURASL_29020</name>
</gene>
<dbReference type="Proteomes" id="UP001317705">
    <property type="component" value="Chromosome"/>
</dbReference>
<dbReference type="RefSeq" id="WP_282000092.1">
    <property type="nucleotide sequence ID" value="NZ_AP027151.1"/>
</dbReference>
<evidence type="ECO:0000313" key="3">
    <source>
        <dbReference type="Proteomes" id="UP001317705"/>
    </source>
</evidence>
<dbReference type="SUPFAM" id="SSF48695">
    <property type="entry name" value="Multiheme cytochromes"/>
    <property type="match status" value="4"/>
</dbReference>
<dbReference type="PANTHER" id="PTHR35038:SF6">
    <property type="entry name" value="SURFACE LOCALIZED DECAHEME CYTOCHROME C LIPOPROTEIN"/>
    <property type="match status" value="1"/>
</dbReference>
<evidence type="ECO:0000313" key="2">
    <source>
        <dbReference type="EMBL" id="BDV43979.1"/>
    </source>
</evidence>
<name>A0ABN6VX46_9BACT</name>
<dbReference type="InterPro" id="IPR010176">
    <property type="entry name" value="C4xCH_C2xCH_motif_GEOSU"/>
</dbReference>